<organism evidence="1 2">
    <name type="scientific">Sorghum bicolor</name>
    <name type="common">Sorghum</name>
    <name type="synonym">Sorghum vulgare</name>
    <dbReference type="NCBI Taxonomy" id="4558"/>
    <lineage>
        <taxon>Eukaryota</taxon>
        <taxon>Viridiplantae</taxon>
        <taxon>Streptophyta</taxon>
        <taxon>Embryophyta</taxon>
        <taxon>Tracheophyta</taxon>
        <taxon>Spermatophyta</taxon>
        <taxon>Magnoliopsida</taxon>
        <taxon>Liliopsida</taxon>
        <taxon>Poales</taxon>
        <taxon>Poaceae</taxon>
        <taxon>PACMAD clade</taxon>
        <taxon>Panicoideae</taxon>
        <taxon>Andropogonodae</taxon>
        <taxon>Andropogoneae</taxon>
        <taxon>Sorghinae</taxon>
        <taxon>Sorghum</taxon>
    </lineage>
</organism>
<sequence length="40" mass="4409">MQQAPHLAILRGYLGLLCSHFCSSTMPNKSSCKNSATKKR</sequence>
<dbReference type="AlphaFoldDB" id="A0A1Z5RCS6"/>
<reference evidence="1 2" key="1">
    <citation type="journal article" date="2009" name="Nature">
        <title>The Sorghum bicolor genome and the diversification of grasses.</title>
        <authorList>
            <person name="Paterson A.H."/>
            <person name="Bowers J.E."/>
            <person name="Bruggmann R."/>
            <person name="Dubchak I."/>
            <person name="Grimwood J."/>
            <person name="Gundlach H."/>
            <person name="Haberer G."/>
            <person name="Hellsten U."/>
            <person name="Mitros T."/>
            <person name="Poliakov A."/>
            <person name="Schmutz J."/>
            <person name="Spannagl M."/>
            <person name="Tang H."/>
            <person name="Wang X."/>
            <person name="Wicker T."/>
            <person name="Bharti A.K."/>
            <person name="Chapman J."/>
            <person name="Feltus F.A."/>
            <person name="Gowik U."/>
            <person name="Grigoriev I.V."/>
            <person name="Lyons E."/>
            <person name="Maher C.A."/>
            <person name="Martis M."/>
            <person name="Narechania A."/>
            <person name="Otillar R.P."/>
            <person name="Penning B.W."/>
            <person name="Salamov A.A."/>
            <person name="Wang Y."/>
            <person name="Zhang L."/>
            <person name="Carpita N.C."/>
            <person name="Freeling M."/>
            <person name="Gingle A.R."/>
            <person name="Hash C.T."/>
            <person name="Keller B."/>
            <person name="Klein P."/>
            <person name="Kresovich S."/>
            <person name="McCann M.C."/>
            <person name="Ming R."/>
            <person name="Peterson D.G."/>
            <person name="Mehboob-ur-Rahman"/>
            <person name="Ware D."/>
            <person name="Westhoff P."/>
            <person name="Mayer K.F."/>
            <person name="Messing J."/>
            <person name="Rokhsar D.S."/>
        </authorList>
    </citation>
    <scope>NUCLEOTIDE SEQUENCE [LARGE SCALE GENOMIC DNA]</scope>
    <source>
        <strain evidence="2">cv. BTx623</strain>
    </source>
</reference>
<dbReference type="Gramene" id="OQU81255">
    <property type="protein sequence ID" value="OQU81255"/>
    <property type="gene ID" value="SORBI_3006G033440"/>
</dbReference>
<evidence type="ECO:0000313" key="1">
    <source>
        <dbReference type="EMBL" id="OQU81255.1"/>
    </source>
</evidence>
<dbReference type="Proteomes" id="UP000000768">
    <property type="component" value="Chromosome 6"/>
</dbReference>
<dbReference type="EMBL" id="CM000765">
    <property type="protein sequence ID" value="OQU81255.1"/>
    <property type="molecule type" value="Genomic_DNA"/>
</dbReference>
<proteinExistence type="predicted"/>
<dbReference type="InParanoid" id="A0A1Z5RCS6"/>
<protein>
    <submittedName>
        <fullName evidence="1">Uncharacterized protein</fullName>
    </submittedName>
</protein>
<gene>
    <name evidence="1" type="ORF">SORBI_3006G033440</name>
</gene>
<accession>A0A1Z5RCS6</accession>
<keyword evidence="2" id="KW-1185">Reference proteome</keyword>
<reference evidence="2" key="2">
    <citation type="journal article" date="2018" name="Plant J.">
        <title>The Sorghum bicolor reference genome: improved assembly, gene annotations, a transcriptome atlas, and signatures of genome organization.</title>
        <authorList>
            <person name="McCormick R.F."/>
            <person name="Truong S.K."/>
            <person name="Sreedasyam A."/>
            <person name="Jenkins J."/>
            <person name="Shu S."/>
            <person name="Sims D."/>
            <person name="Kennedy M."/>
            <person name="Amirebrahimi M."/>
            <person name="Weers B.D."/>
            <person name="McKinley B."/>
            <person name="Mattison A."/>
            <person name="Morishige D.T."/>
            <person name="Grimwood J."/>
            <person name="Schmutz J."/>
            <person name="Mullet J.E."/>
        </authorList>
    </citation>
    <scope>NUCLEOTIDE SEQUENCE [LARGE SCALE GENOMIC DNA]</scope>
    <source>
        <strain evidence="2">cv. BTx623</strain>
    </source>
</reference>
<evidence type="ECO:0000313" key="2">
    <source>
        <dbReference type="Proteomes" id="UP000000768"/>
    </source>
</evidence>
<name>A0A1Z5RCS6_SORBI</name>